<protein>
    <submittedName>
        <fullName evidence="1">SCAN domain-containing protein 3</fullName>
    </submittedName>
</protein>
<name>A0A4Y2BQP3_ARAVE</name>
<organism evidence="1 2">
    <name type="scientific">Araneus ventricosus</name>
    <name type="common">Orbweaver spider</name>
    <name type="synonym">Epeira ventricosa</name>
    <dbReference type="NCBI Taxonomy" id="182803"/>
    <lineage>
        <taxon>Eukaryota</taxon>
        <taxon>Metazoa</taxon>
        <taxon>Ecdysozoa</taxon>
        <taxon>Arthropoda</taxon>
        <taxon>Chelicerata</taxon>
        <taxon>Arachnida</taxon>
        <taxon>Araneae</taxon>
        <taxon>Araneomorphae</taxon>
        <taxon>Entelegynae</taxon>
        <taxon>Araneoidea</taxon>
        <taxon>Araneidae</taxon>
        <taxon>Araneus</taxon>
    </lineage>
</organism>
<dbReference type="EMBL" id="BGPR01000096">
    <property type="protein sequence ID" value="GBL93765.1"/>
    <property type="molecule type" value="Genomic_DNA"/>
</dbReference>
<gene>
    <name evidence="1" type="primary">ZBED9_12</name>
    <name evidence="1" type="ORF">AVEN_166800_1</name>
</gene>
<proteinExistence type="predicted"/>
<dbReference type="PANTHER" id="PTHR45913">
    <property type="entry name" value="EPM2A-INTERACTING PROTEIN 1"/>
    <property type="match status" value="1"/>
</dbReference>
<evidence type="ECO:0000313" key="1">
    <source>
        <dbReference type="EMBL" id="GBL93765.1"/>
    </source>
</evidence>
<evidence type="ECO:0000313" key="2">
    <source>
        <dbReference type="Proteomes" id="UP000499080"/>
    </source>
</evidence>
<sequence length="201" mass="22580">MFGDYFAKQFQPIPLSNDSVARRGDIAEDVQDQLFEKLRDKLFSIQLDEETYSNKDAHLIVYARFSDGMSVVEEPLFCKPIELEATGLALFAILNNFIIEVNTECKNCVGIFTHGARTIPEKFQSIQALVKQKSPQCVWTHCKIQKGALASKEMSPGLNIVLTTVVTVENCIKMRHLKSRIFSTLCRDIGAVSTFSVTILL</sequence>
<accession>A0A4Y2BQP3</accession>
<keyword evidence="2" id="KW-1185">Reference proteome</keyword>
<dbReference type="OrthoDB" id="6580598at2759"/>
<dbReference type="PANTHER" id="PTHR45913:SF19">
    <property type="entry name" value="LOW QUALITY PROTEIN: ZINC FINGER BED DOMAIN-CONTAINING PROTEIN 5-LIKE"/>
    <property type="match status" value="1"/>
</dbReference>
<dbReference type="Proteomes" id="UP000499080">
    <property type="component" value="Unassembled WGS sequence"/>
</dbReference>
<dbReference type="AlphaFoldDB" id="A0A4Y2BQP3"/>
<reference evidence="1 2" key="1">
    <citation type="journal article" date="2019" name="Sci. Rep.">
        <title>Orb-weaving spider Araneus ventricosus genome elucidates the spidroin gene catalogue.</title>
        <authorList>
            <person name="Kono N."/>
            <person name="Nakamura H."/>
            <person name="Ohtoshi R."/>
            <person name="Moran D.A.P."/>
            <person name="Shinohara A."/>
            <person name="Yoshida Y."/>
            <person name="Fujiwara M."/>
            <person name="Mori M."/>
            <person name="Tomita M."/>
            <person name="Arakawa K."/>
        </authorList>
    </citation>
    <scope>NUCLEOTIDE SEQUENCE [LARGE SCALE GENOMIC DNA]</scope>
</reference>
<comment type="caution">
    <text evidence="1">The sequence shown here is derived from an EMBL/GenBank/DDBJ whole genome shotgun (WGS) entry which is preliminary data.</text>
</comment>